<accession>A0A8T1TNB9</accession>
<name>A0A8T1TNB9_9STRA</name>
<gene>
    <name evidence="2" type="ORF">JG687_00018138</name>
</gene>
<dbReference type="InterPro" id="IPR029526">
    <property type="entry name" value="PGBD"/>
</dbReference>
<dbReference type="OrthoDB" id="10574435at2759"/>
<organism evidence="2 3">
    <name type="scientific">Phytophthora cactorum</name>
    <dbReference type="NCBI Taxonomy" id="29920"/>
    <lineage>
        <taxon>Eukaryota</taxon>
        <taxon>Sar</taxon>
        <taxon>Stramenopiles</taxon>
        <taxon>Oomycota</taxon>
        <taxon>Peronosporomycetes</taxon>
        <taxon>Peronosporales</taxon>
        <taxon>Peronosporaceae</taxon>
        <taxon>Phytophthora</taxon>
    </lineage>
</organism>
<feature type="domain" description="PiggyBac transposable element-derived protein" evidence="1">
    <location>
        <begin position="7"/>
        <end position="67"/>
    </location>
</feature>
<dbReference type="Pfam" id="PF13843">
    <property type="entry name" value="DDE_Tnp_1_7"/>
    <property type="match status" value="1"/>
</dbReference>
<proteinExistence type="predicted"/>
<evidence type="ECO:0000259" key="1">
    <source>
        <dbReference type="Pfam" id="PF13843"/>
    </source>
</evidence>
<protein>
    <recommendedName>
        <fullName evidence="1">PiggyBac transposable element-derived protein domain-containing protein</fullName>
    </recommendedName>
</protein>
<evidence type="ECO:0000313" key="3">
    <source>
        <dbReference type="Proteomes" id="UP000688947"/>
    </source>
</evidence>
<evidence type="ECO:0000313" key="2">
    <source>
        <dbReference type="EMBL" id="KAG6943953.1"/>
    </source>
</evidence>
<comment type="caution">
    <text evidence="2">The sequence shown here is derived from an EMBL/GenBank/DDBJ whole genome shotgun (WGS) entry which is preliminary data.</text>
</comment>
<dbReference type="Proteomes" id="UP000688947">
    <property type="component" value="Unassembled WGS sequence"/>
</dbReference>
<reference evidence="2" key="1">
    <citation type="submission" date="2021-01" db="EMBL/GenBank/DDBJ databases">
        <title>Phytophthora aleatoria, a newly-described species from Pinus radiata is distinct from Phytophthora cactorum isolates based on comparative genomics.</title>
        <authorList>
            <person name="Mcdougal R."/>
            <person name="Panda P."/>
            <person name="Williams N."/>
            <person name="Studholme D.J."/>
        </authorList>
    </citation>
    <scope>NUCLEOTIDE SEQUENCE</scope>
    <source>
        <strain evidence="2">NZFS 3830</strain>
    </source>
</reference>
<dbReference type="EMBL" id="JAENGZ010002360">
    <property type="protein sequence ID" value="KAG6943953.1"/>
    <property type="molecule type" value="Genomic_DNA"/>
</dbReference>
<sequence length="73" mass="7711">MPPKSIADSESGVLLGLELVEGSSRQVTNPCACEYGEGAAVVLRPAEPYKGTGCTMVTDSAFGSVWAFFMYMV</sequence>
<dbReference type="AlphaFoldDB" id="A0A8T1TNB9"/>